<feature type="compositionally biased region" description="Basic and acidic residues" evidence="1">
    <location>
        <begin position="711"/>
        <end position="726"/>
    </location>
</feature>
<feature type="region of interest" description="Disordered" evidence="1">
    <location>
        <begin position="122"/>
        <end position="159"/>
    </location>
</feature>
<proteinExistence type="predicted"/>
<gene>
    <name evidence="3" type="ORF">MELIAE_LOCUS12731</name>
</gene>
<dbReference type="Proteomes" id="UP001154078">
    <property type="component" value="Chromosome 9"/>
</dbReference>
<reference evidence="3" key="1">
    <citation type="submission" date="2021-12" db="EMBL/GenBank/DDBJ databases">
        <authorList>
            <person name="King R."/>
        </authorList>
    </citation>
    <scope>NUCLEOTIDE SEQUENCE</scope>
</reference>
<feature type="region of interest" description="Disordered" evidence="1">
    <location>
        <begin position="758"/>
        <end position="798"/>
    </location>
</feature>
<feature type="compositionally biased region" description="Polar residues" evidence="1">
    <location>
        <begin position="899"/>
        <end position="913"/>
    </location>
</feature>
<feature type="compositionally biased region" description="Basic residues" evidence="1">
    <location>
        <begin position="1000"/>
        <end position="1016"/>
    </location>
</feature>
<feature type="compositionally biased region" description="Basic and acidic residues" evidence="1">
    <location>
        <begin position="858"/>
        <end position="868"/>
    </location>
</feature>
<keyword evidence="4" id="KW-1185">Reference proteome</keyword>
<feature type="compositionally biased region" description="Basic and acidic residues" evidence="1">
    <location>
        <begin position="689"/>
        <end position="703"/>
    </location>
</feature>
<feature type="compositionally biased region" description="Low complexity" evidence="1">
    <location>
        <begin position="819"/>
        <end position="829"/>
    </location>
</feature>
<evidence type="ECO:0000256" key="2">
    <source>
        <dbReference type="SAM" id="SignalP"/>
    </source>
</evidence>
<keyword evidence="2" id="KW-0732">Signal</keyword>
<sequence>MKFIILATAISIVASIRVPTSWDDVEDDNYFPKFKLVSKRYQNNVYNNNKNNRKPVHRMKTPNAFSDTDWMPVAPPEYFSRVKNKFKPNKHKNYDFRDIDFLENSKPNLVEVKGRITNVNLRQRKRNNDPEFSLDDSENESSNTEETYENDDEEKPFVPTKQYTKVRRSDSYAFLPQDENPRLKKVIKETRIHTIYTEKGTEDEAYDHADEEKQSENGESFAKHKIENAPKDAEIEETQTSIHNVSLHNTTHKMDRRKREIKYPYYDSENINKNSPLRYSENLASIPPKTQDEMAFYNQAIKKYKCSETLPIEDIKEYNKTVGNTTVTIPQEVSKNGNLGDQIDCFKEMYFGKNPLDSPFFEEKNVEPISDDIAEELPPKTEKTNLNILTDIIGNAENRQARLLEEPTVTTDEETPESQALILRRRYRKNRPHYNRYNDYRHHKIQPTKTTATYHPYYEDTYVPTSTVLPKYMVVSEVFYKDDIKPNEQLNVFADVINNIKNNSRRDLNVDTSEPIAVKLNVNRYKIEPKKIKILSKKLKIKTTTEDYTTTPTTSKPRVNLRKRIKYGSHNNHKDQSIEEAENKENIAENLLKPQIKYRRRRTTTTTPSPSEEETLKDDPTQSFVEDATQSVEGLIPPEDLNYRTIIPKDIDDEHLNKYIVPGMRPPKQQVPILYSDFRLTSKNKNKNRRNDYYHRRYRREANKPAYSEYSRNRGRQEETLDKVPSDNDDDDDYVPHRPKNYHYDEKLGKIVYHDTKTNDDEEDEEEEEYVEEVTTKKSKPKHKTTPKPLVVTSPKPGESFIDYVKKLKSNSNYKMIEETTTTEKPTTTLKPIKVSSSNEAPQFLNLLSKLHSDSKYKAIENEEDTTKKAKHNKKKEPEPIVQEADDEEDEEDEELGPIQNSPGGQGLSQIDPNFQIFDVGDFIPKVKNYVPRTSIDYSKYKTIERPTTPYNTEDEDEDDNEESKAPPLEKITERMEDVEKSTEEVKKSTTPAPVEKSTFKIRVRNRKRPTTKAPRKSSTTTTTERIYSSTTAETVQHDSKAKRNYRRRPTRIRLRTTTVKFLDEDVDDTTKVVKRRSSMINDGNFQPIYVPDDILEERNDDEDLKNNDEELKNEEIIEETLRLPKNHKLSNEDTLRLHKNHKLTNEDTLRLPKNHKPSSVEDFKNEESLKLPKNHKLSNVEVFKKFDTTNKHGGSYRRLEDTPSKLNEEISNQSKNKVKTRNKKIMPTEKPQKTLDYTDSSLPKMVNQLKSINVEDINVDDDQGDNEENFDYYEDEVEIKFEENKKNDTKKEVNFVKDPSKRLYYYLS</sequence>
<feature type="compositionally biased region" description="Basic and acidic residues" evidence="1">
    <location>
        <begin position="971"/>
        <end position="988"/>
    </location>
</feature>
<feature type="region of interest" description="Disordered" evidence="1">
    <location>
        <begin position="858"/>
        <end position="913"/>
    </location>
</feature>
<dbReference type="EMBL" id="OV121140">
    <property type="protein sequence ID" value="CAH0564108.1"/>
    <property type="molecule type" value="Genomic_DNA"/>
</dbReference>
<evidence type="ECO:0000313" key="3">
    <source>
        <dbReference type="EMBL" id="CAH0564108.1"/>
    </source>
</evidence>
<feature type="compositionally biased region" description="Acidic residues" evidence="1">
    <location>
        <begin position="760"/>
        <end position="772"/>
    </location>
</feature>
<feature type="compositionally biased region" description="Basic residues" evidence="1">
    <location>
        <begin position="777"/>
        <end position="786"/>
    </location>
</feature>
<feature type="region of interest" description="Disordered" evidence="1">
    <location>
        <begin position="567"/>
        <end position="623"/>
    </location>
</feature>
<feature type="region of interest" description="Disordered" evidence="1">
    <location>
        <begin position="201"/>
        <end position="221"/>
    </location>
</feature>
<feature type="chain" id="PRO_5040258225" evidence="2">
    <location>
        <begin position="16"/>
        <end position="1309"/>
    </location>
</feature>
<feature type="region of interest" description="Disordered" evidence="1">
    <location>
        <begin position="935"/>
        <end position="1049"/>
    </location>
</feature>
<feature type="compositionally biased region" description="Acidic residues" evidence="1">
    <location>
        <begin position="884"/>
        <end position="896"/>
    </location>
</feature>
<evidence type="ECO:0000256" key="1">
    <source>
        <dbReference type="SAM" id="MobiDB-lite"/>
    </source>
</evidence>
<evidence type="ECO:0000313" key="4">
    <source>
        <dbReference type="Proteomes" id="UP001154078"/>
    </source>
</evidence>
<feature type="region of interest" description="Disordered" evidence="1">
    <location>
        <begin position="682"/>
        <end position="741"/>
    </location>
</feature>
<feature type="region of interest" description="Disordered" evidence="1">
    <location>
        <begin position="818"/>
        <end position="839"/>
    </location>
</feature>
<organism evidence="3 4">
    <name type="scientific">Brassicogethes aeneus</name>
    <name type="common">Rape pollen beetle</name>
    <name type="synonym">Meligethes aeneus</name>
    <dbReference type="NCBI Taxonomy" id="1431903"/>
    <lineage>
        <taxon>Eukaryota</taxon>
        <taxon>Metazoa</taxon>
        <taxon>Ecdysozoa</taxon>
        <taxon>Arthropoda</taxon>
        <taxon>Hexapoda</taxon>
        <taxon>Insecta</taxon>
        <taxon>Pterygota</taxon>
        <taxon>Neoptera</taxon>
        <taxon>Endopterygota</taxon>
        <taxon>Coleoptera</taxon>
        <taxon>Polyphaga</taxon>
        <taxon>Cucujiformia</taxon>
        <taxon>Nitidulidae</taxon>
        <taxon>Meligethinae</taxon>
        <taxon>Brassicogethes</taxon>
    </lineage>
</organism>
<feature type="compositionally biased region" description="Low complexity" evidence="1">
    <location>
        <begin position="1017"/>
        <end position="1033"/>
    </location>
</feature>
<dbReference type="OrthoDB" id="6915407at2759"/>
<feature type="compositionally biased region" description="Basic and acidic residues" evidence="1">
    <location>
        <begin position="572"/>
        <end position="587"/>
    </location>
</feature>
<feature type="signal peptide" evidence="2">
    <location>
        <begin position="1"/>
        <end position="15"/>
    </location>
</feature>
<feature type="compositionally biased region" description="Acidic residues" evidence="1">
    <location>
        <begin position="953"/>
        <end position="962"/>
    </location>
</feature>
<protein>
    <submittedName>
        <fullName evidence="3">Uncharacterized protein</fullName>
    </submittedName>
</protein>
<accession>A0A9P0BIT3</accession>
<name>A0A9P0BIT3_BRAAE</name>